<comment type="similarity">
    <text evidence="5 6">Belongs to the PurK/PurT family.</text>
</comment>
<dbReference type="GO" id="GO:0005829">
    <property type="term" value="C:cytosol"/>
    <property type="evidence" value="ECO:0007669"/>
    <property type="project" value="TreeGrafter"/>
</dbReference>
<comment type="function">
    <text evidence="6">Catalyzes the ATP-dependent conversion of 5-aminoimidazole ribonucleotide (AIR) and HCO(3)- to N5-carboxyaminoimidazole ribonucleotide (N5-CAIR).</text>
</comment>
<comment type="pathway">
    <text evidence="5 6">Purine metabolism; IMP biosynthesis via de novo pathway; 5-amino-1-(5-phospho-D-ribosyl)imidazole-4-carboxylate from 5-amino-1-(5-phospho-D-ribosyl)imidazole (N5-CAIR route): step 1/2.</text>
</comment>
<evidence type="ECO:0000313" key="8">
    <source>
        <dbReference type="EMBL" id="XBW08836.1"/>
    </source>
</evidence>
<dbReference type="InterPro" id="IPR003135">
    <property type="entry name" value="ATP-grasp_carboxylate-amine"/>
</dbReference>
<feature type="binding site" evidence="5">
    <location>
        <begin position="169"/>
        <end position="172"/>
    </location>
    <ligand>
        <name>ATP</name>
        <dbReference type="ChEBI" id="CHEBI:30616"/>
    </ligand>
</feature>
<keyword evidence="3 5" id="KW-0658">Purine biosynthesis</keyword>
<dbReference type="AlphaFoldDB" id="A0AAU7VBI6"/>
<dbReference type="InterPro" id="IPR011761">
    <property type="entry name" value="ATP-grasp"/>
</dbReference>
<accession>A0AAU7VBI6</accession>
<feature type="binding site" evidence="5">
    <location>
        <begin position="254"/>
        <end position="255"/>
    </location>
    <ligand>
        <name>ATP</name>
        <dbReference type="ChEBI" id="CHEBI:30616"/>
    </ligand>
</feature>
<name>A0AAU7VBI6_9ACTO</name>
<dbReference type="NCBIfam" id="TIGR01161">
    <property type="entry name" value="purK"/>
    <property type="match status" value="1"/>
</dbReference>
<dbReference type="SUPFAM" id="SSF51246">
    <property type="entry name" value="Rudiment single hybrid motif"/>
    <property type="match status" value="1"/>
</dbReference>
<dbReference type="GO" id="GO:0005524">
    <property type="term" value="F:ATP binding"/>
    <property type="evidence" value="ECO:0007669"/>
    <property type="project" value="UniProtKB-UniRule"/>
</dbReference>
<feature type="binding site" evidence="5">
    <location>
        <begin position="135"/>
        <end position="141"/>
    </location>
    <ligand>
        <name>ATP</name>
        <dbReference type="ChEBI" id="CHEBI:30616"/>
    </ligand>
</feature>
<feature type="binding site" evidence="5">
    <location>
        <position position="200"/>
    </location>
    <ligand>
        <name>ATP</name>
        <dbReference type="ChEBI" id="CHEBI:30616"/>
    </ligand>
</feature>
<dbReference type="EC" id="6.3.4.18" evidence="5 6"/>
<evidence type="ECO:0000256" key="5">
    <source>
        <dbReference type="HAMAP-Rule" id="MF_01928"/>
    </source>
</evidence>
<organism evidence="8">
    <name type="scientific">Scrofimicrobium appendicitidis</name>
    <dbReference type="NCBI Taxonomy" id="3079930"/>
    <lineage>
        <taxon>Bacteria</taxon>
        <taxon>Bacillati</taxon>
        <taxon>Actinomycetota</taxon>
        <taxon>Actinomycetes</taxon>
        <taxon>Actinomycetales</taxon>
        <taxon>Actinomycetaceae</taxon>
        <taxon>Scrofimicrobium</taxon>
    </lineage>
</organism>
<gene>
    <name evidence="5 6 8" type="primary">purK</name>
    <name evidence="8" type="ORF">SAC06_04580</name>
</gene>
<dbReference type="PROSITE" id="PS50975">
    <property type="entry name" value="ATP_GRASP"/>
    <property type="match status" value="1"/>
</dbReference>
<dbReference type="GO" id="GO:0046872">
    <property type="term" value="F:metal ion binding"/>
    <property type="evidence" value="ECO:0007669"/>
    <property type="project" value="InterPro"/>
</dbReference>
<protein>
    <recommendedName>
        <fullName evidence="5 6">N5-carboxyaminoimidazole ribonucleotide synthase</fullName>
        <shortName evidence="5 6">N5-CAIR synthase</shortName>
        <ecNumber evidence="5 6">6.3.4.18</ecNumber>
    </recommendedName>
    <alternativeName>
        <fullName evidence="5 6">5-(carboxyamino)imidazole ribonucleotide synthetase</fullName>
    </alternativeName>
</protein>
<feature type="binding site" evidence="5">
    <location>
        <position position="130"/>
    </location>
    <ligand>
        <name>ATP</name>
        <dbReference type="ChEBI" id="CHEBI:30616"/>
    </ligand>
</feature>
<dbReference type="PANTHER" id="PTHR11609:SF5">
    <property type="entry name" value="PHOSPHORIBOSYLAMINOIMIDAZOLE CARBOXYLASE"/>
    <property type="match status" value="1"/>
</dbReference>
<dbReference type="GO" id="GO:0034028">
    <property type="term" value="F:5-(carboxyamino)imidazole ribonucleotide synthase activity"/>
    <property type="evidence" value="ECO:0007669"/>
    <property type="project" value="UniProtKB-UniRule"/>
</dbReference>
<feature type="domain" description="ATP-grasp" evidence="7">
    <location>
        <begin position="101"/>
        <end position="284"/>
    </location>
</feature>
<dbReference type="EMBL" id="CP138335">
    <property type="protein sequence ID" value="XBW08836.1"/>
    <property type="molecule type" value="Genomic_DNA"/>
</dbReference>
<evidence type="ECO:0000256" key="3">
    <source>
        <dbReference type="ARBA" id="ARBA00022755"/>
    </source>
</evidence>
<dbReference type="NCBIfam" id="NF004679">
    <property type="entry name" value="PRK06019.1-5"/>
    <property type="match status" value="1"/>
</dbReference>
<dbReference type="Pfam" id="PF02222">
    <property type="entry name" value="ATP-grasp"/>
    <property type="match status" value="1"/>
</dbReference>
<evidence type="ECO:0000256" key="4">
    <source>
        <dbReference type="ARBA" id="ARBA00022840"/>
    </source>
</evidence>
<sequence>MIEPGATIGILGGGQLGQMIGQSAVEMGFRVLVLDPTPGCSASRVAEQIVAPYDDVKAVRELAERSDVVTYEFENVDAEALAAVGLPTRALRICQDRWAEKQFLTEAGVPVAPFRLVNEPEDLVGPGVLKTRRGGYDGKGQVVLGAEGTEQEAWAAARELIGATECILEDWVDFELELSVIVAGNGTGQFVTFPPSENQHRRNILHRSIVPARVPPAAARQAEELALTIAKHLDLVGVMGVELFYLPGGELLVNELAPRPHNSGHYTIEACSLSQFDAHVRGICGWPLPTPRLLSPAVMTNVLGEDLPATLERIRTEPTWSVHLYGKGEARPGRKMGHITVLEETP</sequence>
<dbReference type="Gene3D" id="3.40.50.20">
    <property type="match status" value="1"/>
</dbReference>
<dbReference type="Gene3D" id="3.30.1490.20">
    <property type="entry name" value="ATP-grasp fold, A domain"/>
    <property type="match status" value="1"/>
</dbReference>
<dbReference type="GO" id="GO:0004638">
    <property type="term" value="F:phosphoribosylaminoimidazole carboxylase activity"/>
    <property type="evidence" value="ECO:0007669"/>
    <property type="project" value="InterPro"/>
</dbReference>
<dbReference type="SUPFAM" id="SSF56059">
    <property type="entry name" value="Glutathione synthetase ATP-binding domain-like"/>
    <property type="match status" value="1"/>
</dbReference>
<dbReference type="SUPFAM" id="SSF52440">
    <property type="entry name" value="PreATP-grasp domain"/>
    <property type="match status" value="1"/>
</dbReference>
<dbReference type="InterPro" id="IPR016185">
    <property type="entry name" value="PreATP-grasp_dom_sf"/>
</dbReference>
<dbReference type="FunFam" id="3.30.470.20:FF:000029">
    <property type="entry name" value="N5-carboxyaminoimidazole ribonucleotide synthase"/>
    <property type="match status" value="1"/>
</dbReference>
<dbReference type="InterPro" id="IPR013815">
    <property type="entry name" value="ATP_grasp_subdomain_1"/>
</dbReference>
<feature type="binding site" evidence="5">
    <location>
        <position position="97"/>
    </location>
    <ligand>
        <name>ATP</name>
        <dbReference type="ChEBI" id="CHEBI:30616"/>
    </ligand>
</feature>
<dbReference type="GO" id="GO:0006189">
    <property type="term" value="P:'de novo' IMP biosynthetic process"/>
    <property type="evidence" value="ECO:0007669"/>
    <property type="project" value="UniProtKB-UniRule"/>
</dbReference>
<evidence type="ECO:0000256" key="6">
    <source>
        <dbReference type="RuleBase" id="RU361200"/>
    </source>
</evidence>
<feature type="binding site" evidence="5">
    <location>
        <position position="177"/>
    </location>
    <ligand>
        <name>ATP</name>
        <dbReference type="ChEBI" id="CHEBI:30616"/>
    </ligand>
</feature>
<evidence type="ECO:0000256" key="2">
    <source>
        <dbReference type="ARBA" id="ARBA00022741"/>
    </source>
</evidence>
<keyword evidence="1 5" id="KW-0436">Ligase</keyword>
<dbReference type="PANTHER" id="PTHR11609">
    <property type="entry name" value="PURINE BIOSYNTHESIS PROTEIN 6/7, PUR6/7"/>
    <property type="match status" value="1"/>
</dbReference>
<evidence type="ECO:0000259" key="7">
    <source>
        <dbReference type="PROSITE" id="PS50975"/>
    </source>
</evidence>
<comment type="function">
    <text evidence="5">Catalyzes the ATP-dependent conversion of 5-aminoimidazole ribonucleotide (AIR) and HCO(3)(-) to N5-carboxyaminoimidazole ribonucleotide (N5-CAIR).</text>
</comment>
<comment type="catalytic activity">
    <reaction evidence="5 6">
        <text>5-amino-1-(5-phospho-beta-D-ribosyl)imidazole + hydrogencarbonate + ATP = 5-carboxyamino-1-(5-phospho-D-ribosyl)imidazole + ADP + phosphate + 2 H(+)</text>
        <dbReference type="Rhea" id="RHEA:19317"/>
        <dbReference type="ChEBI" id="CHEBI:15378"/>
        <dbReference type="ChEBI" id="CHEBI:17544"/>
        <dbReference type="ChEBI" id="CHEBI:30616"/>
        <dbReference type="ChEBI" id="CHEBI:43474"/>
        <dbReference type="ChEBI" id="CHEBI:58730"/>
        <dbReference type="ChEBI" id="CHEBI:137981"/>
        <dbReference type="ChEBI" id="CHEBI:456216"/>
        <dbReference type="EC" id="6.3.4.18"/>
    </reaction>
</comment>
<dbReference type="NCBIfam" id="NF004676">
    <property type="entry name" value="PRK06019.1-2"/>
    <property type="match status" value="1"/>
</dbReference>
<keyword evidence="4 5" id="KW-0067">ATP-binding</keyword>
<dbReference type="Pfam" id="PF22660">
    <property type="entry name" value="RS_preATP-grasp-like"/>
    <property type="match status" value="1"/>
</dbReference>
<proteinExistence type="inferred from homology"/>
<dbReference type="InterPro" id="IPR054350">
    <property type="entry name" value="PurT/PurK_preATP-grasp"/>
</dbReference>
<dbReference type="RefSeq" id="WP_350259036.1">
    <property type="nucleotide sequence ID" value="NZ_CP138335.1"/>
</dbReference>
<dbReference type="InterPro" id="IPR040686">
    <property type="entry name" value="PurK_C"/>
</dbReference>
<dbReference type="KEGG" id="sapp:SAC06_04580"/>
<dbReference type="NCBIfam" id="NF004675">
    <property type="entry name" value="PRK06019.1-1"/>
    <property type="match status" value="1"/>
</dbReference>
<comment type="subunit">
    <text evidence="5 6">Homodimer.</text>
</comment>
<dbReference type="Gene3D" id="3.30.470.20">
    <property type="entry name" value="ATP-grasp fold, B domain"/>
    <property type="match status" value="1"/>
</dbReference>
<dbReference type="InterPro" id="IPR005875">
    <property type="entry name" value="PurK"/>
</dbReference>
<keyword evidence="2 5" id="KW-0547">Nucleotide-binding</keyword>
<dbReference type="Pfam" id="PF17769">
    <property type="entry name" value="PurK_C"/>
    <property type="match status" value="1"/>
</dbReference>
<dbReference type="InterPro" id="IPR011054">
    <property type="entry name" value="Rudment_hybrid_motif"/>
</dbReference>
<dbReference type="HAMAP" id="MF_01928">
    <property type="entry name" value="PurK"/>
    <property type="match status" value="1"/>
</dbReference>
<reference evidence="8" key="1">
    <citation type="submission" date="2023-11" db="EMBL/GenBank/DDBJ databases">
        <title>Scrofimicrobium hongkongense sp. nov., isolated from a patient with peritonitis.</title>
        <authorList>
            <person name="Lao H.Y."/>
            <person name="Wong A.Y.P."/>
            <person name="Ng T.L."/>
            <person name="Wong R.Y.L."/>
            <person name="Yau M.C.Y."/>
            <person name="Lam J.Y.W."/>
            <person name="Siu G.K.H."/>
        </authorList>
    </citation>
    <scope>NUCLEOTIDE SEQUENCE</scope>
    <source>
        <strain evidence="8">R131</strain>
    </source>
</reference>
<evidence type="ECO:0000256" key="1">
    <source>
        <dbReference type="ARBA" id="ARBA00022598"/>
    </source>
</evidence>